<evidence type="ECO:0000313" key="2">
    <source>
        <dbReference type="EMBL" id="KAF9408903.1"/>
    </source>
</evidence>
<reference evidence="2" key="1">
    <citation type="submission" date="2020-08" db="EMBL/GenBank/DDBJ databases">
        <title>Spodoptera exigua strain:BAW_Kor-Di-RS1 Genome sequencing and assembly.</title>
        <authorList>
            <person name="Kim J."/>
            <person name="Nam H.Y."/>
            <person name="Kwon M."/>
            <person name="Choi J.H."/>
            <person name="Cho S.R."/>
            <person name="Kim G.-H."/>
        </authorList>
    </citation>
    <scope>NUCLEOTIDE SEQUENCE</scope>
    <source>
        <strain evidence="2">BAW_Kor-Di-RS1</strain>
        <tissue evidence="2">Whole-body</tissue>
    </source>
</reference>
<dbReference type="GO" id="GO:0006508">
    <property type="term" value="P:proteolysis"/>
    <property type="evidence" value="ECO:0007669"/>
    <property type="project" value="InterPro"/>
</dbReference>
<proteinExistence type="predicted"/>
<dbReference type="AlphaFoldDB" id="A0A835G519"/>
<feature type="compositionally biased region" description="Polar residues" evidence="1">
    <location>
        <begin position="560"/>
        <end position="573"/>
    </location>
</feature>
<feature type="region of interest" description="Disordered" evidence="1">
    <location>
        <begin position="553"/>
        <end position="573"/>
    </location>
</feature>
<organism evidence="2 3">
    <name type="scientific">Spodoptera exigua</name>
    <name type="common">Beet armyworm</name>
    <name type="synonym">Noctua fulgens</name>
    <dbReference type="NCBI Taxonomy" id="7107"/>
    <lineage>
        <taxon>Eukaryota</taxon>
        <taxon>Metazoa</taxon>
        <taxon>Ecdysozoa</taxon>
        <taxon>Arthropoda</taxon>
        <taxon>Hexapoda</taxon>
        <taxon>Insecta</taxon>
        <taxon>Pterygota</taxon>
        <taxon>Neoptera</taxon>
        <taxon>Endopterygota</taxon>
        <taxon>Lepidoptera</taxon>
        <taxon>Glossata</taxon>
        <taxon>Ditrysia</taxon>
        <taxon>Noctuoidea</taxon>
        <taxon>Noctuidae</taxon>
        <taxon>Amphipyrinae</taxon>
        <taxon>Spodoptera</taxon>
    </lineage>
</organism>
<feature type="region of interest" description="Disordered" evidence="1">
    <location>
        <begin position="403"/>
        <end position="431"/>
    </location>
</feature>
<keyword evidence="3" id="KW-1185">Reference proteome</keyword>
<dbReference type="GO" id="GO:0004190">
    <property type="term" value="F:aspartic-type endopeptidase activity"/>
    <property type="evidence" value="ECO:0007669"/>
    <property type="project" value="InterPro"/>
</dbReference>
<feature type="compositionally biased region" description="Low complexity" evidence="1">
    <location>
        <begin position="407"/>
        <end position="417"/>
    </location>
</feature>
<evidence type="ECO:0000313" key="3">
    <source>
        <dbReference type="Proteomes" id="UP000648187"/>
    </source>
</evidence>
<dbReference type="InterPro" id="IPR001969">
    <property type="entry name" value="Aspartic_peptidase_AS"/>
</dbReference>
<feature type="region of interest" description="Disordered" evidence="1">
    <location>
        <begin position="179"/>
        <end position="237"/>
    </location>
</feature>
<accession>A0A835G519</accession>
<comment type="caution">
    <text evidence="2">The sequence shown here is derived from an EMBL/GenBank/DDBJ whole genome shotgun (WGS) entry which is preliminary data.</text>
</comment>
<gene>
    <name evidence="2" type="ORF">HW555_011566</name>
</gene>
<name>A0A835G519_SPOEX</name>
<sequence>MEPSDPEDTRSKMDSQNFILGRADYMPTCTNRWLVVHQFLTPYIHHQPYSGVVTNTNHPKSIERQQRYLRRANSKKCSPSLSLCLYSKSRSQSPKFEKPEIAISDMEDDNLCPPPPGPTTRYCKKPGHTLKQCRKREYNNNRFKIDQNQSKDTRRVHYTNTPEDIDDTIEGHDTVDLESKNEFESRPGSKIPPLHGGHPTRSFTISRSPLHGDSHKSTVSKSKISPQHGDYSIQTPTTSQLPLHGALPKSMVSMQNKVLLKSNVFEISSNPTMRLSPHVLVESSVSGIPLSLLVDSGSSISLLKQSSIEKQPKLINEKIQLKGIDLAEDCIKSQVPPRTETVIECSVQNPEIKEGVILDQKISKTLLVANCVVRVKANNRINVTVANTSEEPIRLSPLDPYIPTDSPSPANAFPASPEMHPEPLPVSEDRNSASPAILVDPQPSSSCPNSETLPSHDETYRNFLKSSTEPYNTQIIEHNQNLLKGTQQLVVLPVPIDMDESIPSNNKIVFILRIPLVSHKCVLCIKSHNRLPFPFSRSSQSAPVNLPVELTPEPQPVIPTKTSKSCQTPMSTPSPSIRKLIIF</sequence>
<protein>
    <submittedName>
        <fullName evidence="2">Uncharacterized protein</fullName>
    </submittedName>
</protein>
<evidence type="ECO:0000256" key="1">
    <source>
        <dbReference type="SAM" id="MobiDB-lite"/>
    </source>
</evidence>
<dbReference type="Proteomes" id="UP000648187">
    <property type="component" value="Unassembled WGS sequence"/>
</dbReference>
<dbReference type="PROSITE" id="PS00141">
    <property type="entry name" value="ASP_PROTEASE"/>
    <property type="match status" value="1"/>
</dbReference>
<dbReference type="EMBL" id="JACKWZ010000354">
    <property type="protein sequence ID" value="KAF9408903.1"/>
    <property type="molecule type" value="Genomic_DNA"/>
</dbReference>